<dbReference type="InterPro" id="IPR020980">
    <property type="entry name" value="Membrane_HflK_N"/>
</dbReference>
<proteinExistence type="inferred from homology"/>
<dbReference type="EMBL" id="QOPD01000004">
    <property type="protein sequence ID" value="RCL38250.1"/>
    <property type="molecule type" value="Genomic_DNA"/>
</dbReference>
<dbReference type="PANTHER" id="PTHR43327:SF2">
    <property type="entry name" value="MODULATOR OF FTSH PROTEASE HFLK"/>
    <property type="match status" value="1"/>
</dbReference>
<dbReference type="SUPFAM" id="SSF117892">
    <property type="entry name" value="Band 7/SPFH domain"/>
    <property type="match status" value="1"/>
</dbReference>
<dbReference type="CDD" id="cd03404">
    <property type="entry name" value="SPFH_HflK"/>
    <property type="match status" value="1"/>
</dbReference>
<keyword evidence="8" id="KW-0378">Hydrolase</keyword>
<comment type="caution">
    <text evidence="8">The sequence shown here is derived from an EMBL/GenBank/DDBJ whole genome shotgun (WGS) entry which is preliminary data.</text>
</comment>
<dbReference type="Gene3D" id="3.30.479.30">
    <property type="entry name" value="Band 7 domain"/>
    <property type="match status" value="1"/>
</dbReference>
<evidence type="ECO:0000313" key="8">
    <source>
        <dbReference type="EMBL" id="RCL38250.1"/>
    </source>
</evidence>
<comment type="subcellular location">
    <subcellularLocation>
        <location evidence="1">Membrane</location>
        <topology evidence="1">Single-pass membrane protein</topology>
    </subcellularLocation>
</comment>
<feature type="transmembrane region" description="Helical" evidence="6">
    <location>
        <begin position="54"/>
        <end position="74"/>
    </location>
</feature>
<protein>
    <recommendedName>
        <fullName evidence="6">Protein HflK</fullName>
    </recommendedName>
</protein>
<dbReference type="GO" id="GO:0016020">
    <property type="term" value="C:membrane"/>
    <property type="evidence" value="ECO:0007669"/>
    <property type="project" value="UniProtKB-SubCell"/>
</dbReference>
<dbReference type="Pfam" id="PF01145">
    <property type="entry name" value="Band_7"/>
    <property type="match status" value="1"/>
</dbReference>
<sequence length="343" mass="38704">MSWNPNEKDPWGRKNNPPDLDDAIEQLRKMFFSGKSGGSGSNGGGASFKFTWKYFSYLLLILLALYAFLGLRIINEANREVVFTLGKYNRVLGPGLQFHFPVIEEIYASENISKIRTFVLPTNMLTKDENIVDVELNVQYTISDLKAYSLNVEDPEITIRQAAESALRHVVGENLMDDLLTSGAAAISSGILLRLDEYLAIYESGISVQQVNIEQRQPPSEVIDSFRDVVAAREDKERLRNEAQKYALSIVPVARGDAQRQLQDAEAYKQKVMAVAEGEADRFTALLAEYEKAPEVTRERLYLDSLEQVFSSSTKIMIDVEGGNNLLYLPLDQLMKREEEDDE</sequence>
<gene>
    <name evidence="8" type="primary">hflK</name>
    <name evidence="8" type="ORF">DBW97_03075</name>
</gene>
<organism evidence="8 9">
    <name type="scientific">SAR86 cluster bacterium</name>
    <dbReference type="NCBI Taxonomy" id="2030880"/>
    <lineage>
        <taxon>Bacteria</taxon>
        <taxon>Pseudomonadati</taxon>
        <taxon>Pseudomonadota</taxon>
        <taxon>Gammaproteobacteria</taxon>
        <taxon>SAR86 cluster</taxon>
    </lineage>
</organism>
<dbReference type="InterPro" id="IPR001972">
    <property type="entry name" value="Stomatin_HflK_fam"/>
</dbReference>
<comment type="similarity">
    <text evidence="2 6">Belongs to the band 7/mec-2 family. HflK subfamily.</text>
</comment>
<evidence type="ECO:0000259" key="7">
    <source>
        <dbReference type="SMART" id="SM00244"/>
    </source>
</evidence>
<comment type="subunit">
    <text evidence="6">HflC and HflK may interact to form a multimeric complex.</text>
</comment>
<accession>A0A368BLT2</accession>
<reference evidence="8 9" key="1">
    <citation type="journal article" date="2018" name="Microbiome">
        <title>Fine metagenomic profile of the Mediterranean stratified and mixed water columns revealed by assembly and recruitment.</title>
        <authorList>
            <person name="Haro-Moreno J.M."/>
            <person name="Lopez-Perez M."/>
            <person name="De La Torre J.R."/>
            <person name="Picazo A."/>
            <person name="Camacho A."/>
            <person name="Rodriguez-Valera F."/>
        </authorList>
    </citation>
    <scope>NUCLEOTIDE SEQUENCE [LARGE SCALE GENOMIC DNA]</scope>
    <source>
        <strain evidence="8">MED-G83</strain>
    </source>
</reference>
<dbReference type="InterPro" id="IPR001107">
    <property type="entry name" value="Band_7"/>
</dbReference>
<evidence type="ECO:0000313" key="9">
    <source>
        <dbReference type="Proteomes" id="UP000252147"/>
    </source>
</evidence>
<evidence type="ECO:0000256" key="2">
    <source>
        <dbReference type="ARBA" id="ARBA00006971"/>
    </source>
</evidence>
<evidence type="ECO:0000256" key="4">
    <source>
        <dbReference type="ARBA" id="ARBA00022989"/>
    </source>
</evidence>
<evidence type="ECO:0000256" key="5">
    <source>
        <dbReference type="ARBA" id="ARBA00023136"/>
    </source>
</evidence>
<dbReference type="GO" id="GO:0008233">
    <property type="term" value="F:peptidase activity"/>
    <property type="evidence" value="ECO:0007669"/>
    <property type="project" value="UniProtKB-KW"/>
</dbReference>
<dbReference type="Proteomes" id="UP000252147">
    <property type="component" value="Unassembled WGS sequence"/>
</dbReference>
<keyword evidence="3 6" id="KW-0812">Transmembrane</keyword>
<evidence type="ECO:0000256" key="1">
    <source>
        <dbReference type="ARBA" id="ARBA00004167"/>
    </source>
</evidence>
<dbReference type="NCBIfam" id="TIGR01933">
    <property type="entry name" value="hflK"/>
    <property type="match status" value="1"/>
</dbReference>
<keyword evidence="8" id="KW-0645">Protease</keyword>
<dbReference type="InterPro" id="IPR036013">
    <property type="entry name" value="Band_7/SPFH_dom_sf"/>
</dbReference>
<name>A0A368BLT2_9GAMM</name>
<dbReference type="PANTHER" id="PTHR43327">
    <property type="entry name" value="STOMATIN-LIKE PROTEIN 2, MITOCHONDRIAL"/>
    <property type="match status" value="1"/>
</dbReference>
<keyword evidence="4 6" id="KW-1133">Transmembrane helix</keyword>
<dbReference type="InterPro" id="IPR050710">
    <property type="entry name" value="Band7/mec-2_domain"/>
</dbReference>
<feature type="domain" description="Band 7" evidence="7">
    <location>
        <begin position="69"/>
        <end position="230"/>
    </location>
</feature>
<dbReference type="AlphaFoldDB" id="A0A368BLT2"/>
<dbReference type="GO" id="GO:0006508">
    <property type="term" value="P:proteolysis"/>
    <property type="evidence" value="ECO:0007669"/>
    <property type="project" value="UniProtKB-KW"/>
</dbReference>
<dbReference type="Pfam" id="PF12221">
    <property type="entry name" value="HflK_N"/>
    <property type="match status" value="1"/>
</dbReference>
<dbReference type="InterPro" id="IPR010201">
    <property type="entry name" value="HflK"/>
</dbReference>
<comment type="function">
    <text evidence="6">HflC and HflK could encode or regulate a protease.</text>
</comment>
<evidence type="ECO:0000256" key="3">
    <source>
        <dbReference type="ARBA" id="ARBA00022692"/>
    </source>
</evidence>
<keyword evidence="5 6" id="KW-0472">Membrane</keyword>
<dbReference type="SMART" id="SM00244">
    <property type="entry name" value="PHB"/>
    <property type="match status" value="1"/>
</dbReference>
<evidence type="ECO:0000256" key="6">
    <source>
        <dbReference type="RuleBase" id="RU364113"/>
    </source>
</evidence>
<dbReference type="PRINTS" id="PR00721">
    <property type="entry name" value="STOMATIN"/>
</dbReference>